<dbReference type="Proteomes" id="UP001358417">
    <property type="component" value="Unassembled WGS sequence"/>
</dbReference>
<dbReference type="SUPFAM" id="SSF51735">
    <property type="entry name" value="NAD(P)-binding Rossmann-fold domains"/>
    <property type="match status" value="1"/>
</dbReference>
<dbReference type="InterPro" id="IPR036291">
    <property type="entry name" value="NAD(P)-bd_dom_sf"/>
</dbReference>
<comment type="caution">
    <text evidence="4">The sequence shown here is derived from an EMBL/GenBank/DDBJ whole genome shotgun (WGS) entry which is preliminary data.</text>
</comment>
<protein>
    <recommendedName>
        <fullName evidence="3">NAD-dependent epimerase/dehydratase domain-containing protein</fullName>
    </recommendedName>
</protein>
<dbReference type="Gene3D" id="3.40.50.720">
    <property type="entry name" value="NAD(P)-binding Rossmann-like Domain"/>
    <property type="match status" value="1"/>
</dbReference>
<evidence type="ECO:0000313" key="5">
    <source>
        <dbReference type="Proteomes" id="UP001358417"/>
    </source>
</evidence>
<comment type="similarity">
    <text evidence="2">Belongs to the NAD(P)-dependent epimerase/dehydratase family. Dihydroflavonol-4-reductase subfamily.</text>
</comment>
<dbReference type="RefSeq" id="XP_064708632.1">
    <property type="nucleotide sequence ID" value="XM_064855043.1"/>
</dbReference>
<dbReference type="InterPro" id="IPR050425">
    <property type="entry name" value="NAD(P)_dehydrat-like"/>
</dbReference>
<gene>
    <name evidence="4" type="ORF">LTR84_011514</name>
</gene>
<proteinExistence type="inferred from homology"/>
<evidence type="ECO:0000256" key="1">
    <source>
        <dbReference type="ARBA" id="ARBA00023002"/>
    </source>
</evidence>
<feature type="domain" description="NAD-dependent epimerase/dehydratase" evidence="3">
    <location>
        <begin position="10"/>
        <end position="260"/>
    </location>
</feature>
<dbReference type="EMBL" id="JAVRRD010000006">
    <property type="protein sequence ID" value="KAK5057514.1"/>
    <property type="molecule type" value="Genomic_DNA"/>
</dbReference>
<organism evidence="4 5">
    <name type="scientific">Exophiala bonariae</name>
    <dbReference type="NCBI Taxonomy" id="1690606"/>
    <lineage>
        <taxon>Eukaryota</taxon>
        <taxon>Fungi</taxon>
        <taxon>Dikarya</taxon>
        <taxon>Ascomycota</taxon>
        <taxon>Pezizomycotina</taxon>
        <taxon>Eurotiomycetes</taxon>
        <taxon>Chaetothyriomycetidae</taxon>
        <taxon>Chaetothyriales</taxon>
        <taxon>Herpotrichiellaceae</taxon>
        <taxon>Exophiala</taxon>
    </lineage>
</organism>
<dbReference type="InterPro" id="IPR001509">
    <property type="entry name" value="Epimerase_deHydtase"/>
</dbReference>
<evidence type="ECO:0000259" key="3">
    <source>
        <dbReference type="Pfam" id="PF01370"/>
    </source>
</evidence>
<dbReference type="PANTHER" id="PTHR10366:SF564">
    <property type="entry name" value="STEROL-4-ALPHA-CARBOXYLATE 3-DEHYDROGENASE, DECARBOXYLATING"/>
    <property type="match status" value="1"/>
</dbReference>
<name>A0AAV9NKN2_9EURO</name>
<dbReference type="CDD" id="cd05227">
    <property type="entry name" value="AR_SDR_e"/>
    <property type="match status" value="1"/>
</dbReference>
<dbReference type="AlphaFoldDB" id="A0AAV9NKN2"/>
<reference evidence="4 5" key="1">
    <citation type="submission" date="2023-08" db="EMBL/GenBank/DDBJ databases">
        <title>Black Yeasts Isolated from many extreme environments.</title>
        <authorList>
            <person name="Coleine C."/>
            <person name="Stajich J.E."/>
            <person name="Selbmann L."/>
        </authorList>
    </citation>
    <scope>NUCLEOTIDE SEQUENCE [LARGE SCALE GENOMIC DNA]</scope>
    <source>
        <strain evidence="4 5">CCFEE 5792</strain>
    </source>
</reference>
<dbReference type="PANTHER" id="PTHR10366">
    <property type="entry name" value="NAD DEPENDENT EPIMERASE/DEHYDRATASE"/>
    <property type="match status" value="1"/>
</dbReference>
<dbReference type="Pfam" id="PF01370">
    <property type="entry name" value="Epimerase"/>
    <property type="match status" value="1"/>
</dbReference>
<keyword evidence="5" id="KW-1185">Reference proteome</keyword>
<dbReference type="GeneID" id="89979664"/>
<sequence>MAAAQDYHTVLVTGANAFYAAAIMDELVQKGVKIHAAVRRESARTPLEQRYGSSIVVFIVPDITVSTAFDEAVRGCDAVFHVASPFKYKFSDAKAEVLDPAIEGALSALKAAAKEPNVRRVVFTSSVAACIDPVHATGFHRPGYTYTEADWNPLTYEKASTYTIFPPVYTASKALAERAAWEFMKAESRHFDMVAINPCHTWGSYGQHVGSAADMNSTNSDLSKLIDGQEKDLPRTIMPWMTDISEVAQAHINALYRPEANGRYIVANHAYDFQQVVDLLHQEFSNSNWIQNVPRGTPGTKVLADHFVLDNTRSRKHLGVVYRPWKQSVIDFARQYEQDRQAFSNGAVKTA</sequence>
<accession>A0AAV9NKN2</accession>
<evidence type="ECO:0000256" key="2">
    <source>
        <dbReference type="ARBA" id="ARBA00023445"/>
    </source>
</evidence>
<evidence type="ECO:0000313" key="4">
    <source>
        <dbReference type="EMBL" id="KAK5057514.1"/>
    </source>
</evidence>
<keyword evidence="1" id="KW-0560">Oxidoreductase</keyword>
<dbReference type="GO" id="GO:0016616">
    <property type="term" value="F:oxidoreductase activity, acting on the CH-OH group of donors, NAD or NADP as acceptor"/>
    <property type="evidence" value="ECO:0007669"/>
    <property type="project" value="TreeGrafter"/>
</dbReference>